<dbReference type="InterPro" id="IPR006073">
    <property type="entry name" value="GTP-bd"/>
</dbReference>
<evidence type="ECO:0000313" key="6">
    <source>
        <dbReference type="Proteomes" id="UP001432202"/>
    </source>
</evidence>
<dbReference type="RefSeq" id="WP_338600589.1">
    <property type="nucleotide sequence ID" value="NZ_CP146016.1"/>
</dbReference>
<dbReference type="PANTHER" id="PTHR11089">
    <property type="entry name" value="GTP-BINDING PROTEIN-RELATED"/>
    <property type="match status" value="1"/>
</dbReference>
<dbReference type="GeneID" id="89337552"/>
<protein>
    <submittedName>
        <fullName evidence="5">GTPase</fullName>
    </submittedName>
</protein>
<dbReference type="PIRSF" id="PIRSF006230">
    <property type="entry name" value="MG442"/>
    <property type="match status" value="1"/>
</dbReference>
<dbReference type="Gene3D" id="1.10.1580.10">
    <property type="match status" value="1"/>
</dbReference>
<dbReference type="InterPro" id="IPR023179">
    <property type="entry name" value="GTP-bd_ortho_bundle_sf"/>
</dbReference>
<evidence type="ECO:0000256" key="2">
    <source>
        <dbReference type="ARBA" id="ARBA00023134"/>
    </source>
</evidence>
<comment type="similarity">
    <text evidence="3">Belongs to the TRAFAC class YlqF/YawG GTPase family. MTG1 subfamily.</text>
</comment>
<accession>A0AAX4L0A5</accession>
<dbReference type="AlphaFoldDB" id="A0AAX4L0A5"/>
<name>A0AAX4L0A5_9CREN</name>
<dbReference type="Proteomes" id="UP001432202">
    <property type="component" value="Chromosome"/>
</dbReference>
<evidence type="ECO:0000313" key="5">
    <source>
        <dbReference type="EMBL" id="WWQ60202.1"/>
    </source>
</evidence>
<evidence type="ECO:0000256" key="3">
    <source>
        <dbReference type="PIRNR" id="PIRNR006230"/>
    </source>
</evidence>
<reference evidence="5 6" key="1">
    <citation type="submission" date="2024-02" db="EMBL/GenBank/DDBJ databases">
        <title>STSV induces naive adaptation in Sulfolobus.</title>
        <authorList>
            <person name="Xiang X."/>
            <person name="Song M."/>
        </authorList>
    </citation>
    <scope>NUCLEOTIDE SEQUENCE [LARGE SCALE GENOMIC DNA]</scope>
    <source>
        <strain evidence="5 6">RT2</strain>
    </source>
</reference>
<keyword evidence="1 3" id="KW-0547">Nucleotide-binding</keyword>
<dbReference type="Pfam" id="PF01926">
    <property type="entry name" value="MMR_HSR1"/>
    <property type="match status" value="1"/>
</dbReference>
<organism evidence="5 6">
    <name type="scientific">Sulfolobus tengchongensis</name>
    <dbReference type="NCBI Taxonomy" id="207809"/>
    <lineage>
        <taxon>Archaea</taxon>
        <taxon>Thermoproteota</taxon>
        <taxon>Thermoprotei</taxon>
        <taxon>Sulfolobales</taxon>
        <taxon>Sulfolobaceae</taxon>
        <taxon>Sulfolobus</taxon>
    </lineage>
</organism>
<dbReference type="GO" id="GO:0005525">
    <property type="term" value="F:GTP binding"/>
    <property type="evidence" value="ECO:0007669"/>
    <property type="project" value="UniProtKB-KW"/>
</dbReference>
<evidence type="ECO:0000259" key="4">
    <source>
        <dbReference type="Pfam" id="PF01926"/>
    </source>
</evidence>
<dbReference type="SUPFAM" id="SSF52540">
    <property type="entry name" value="P-loop containing nucleoside triphosphate hydrolases"/>
    <property type="match status" value="1"/>
</dbReference>
<dbReference type="InterPro" id="IPR027417">
    <property type="entry name" value="P-loop_NTPase"/>
</dbReference>
<dbReference type="Gene3D" id="3.40.50.300">
    <property type="entry name" value="P-loop containing nucleotide triphosphate hydrolases"/>
    <property type="match status" value="1"/>
</dbReference>
<evidence type="ECO:0000256" key="1">
    <source>
        <dbReference type="ARBA" id="ARBA00022741"/>
    </source>
</evidence>
<dbReference type="CDD" id="cd01859">
    <property type="entry name" value="MJ1464"/>
    <property type="match status" value="1"/>
</dbReference>
<feature type="domain" description="G" evidence="4">
    <location>
        <begin position="102"/>
        <end position="168"/>
    </location>
</feature>
<dbReference type="InterPro" id="IPR050755">
    <property type="entry name" value="TRAFAC_YlqF/YawG_RiboMat"/>
</dbReference>
<dbReference type="EMBL" id="CP146016">
    <property type="protein sequence ID" value="WWQ60202.1"/>
    <property type="molecule type" value="Genomic_DNA"/>
</dbReference>
<keyword evidence="2 3" id="KW-0342">GTP-binding</keyword>
<gene>
    <name evidence="5" type="ORF">V6M85_12245</name>
</gene>
<dbReference type="PANTHER" id="PTHR11089:SF30">
    <property type="entry name" value="GUANINE NUCLEOTIDE-BINDING PROTEIN-LIKE 3 HOMOLOG"/>
    <property type="match status" value="1"/>
</dbReference>
<dbReference type="InterPro" id="IPR016478">
    <property type="entry name" value="GTPase_MTG1"/>
</dbReference>
<proteinExistence type="inferred from homology"/>
<keyword evidence="6" id="KW-1185">Reference proteome</keyword>
<sequence length="267" mass="30523">MLGKIIQLVKRSDLIIEVLDAREPSLTRSKKIEQIVIKNDKKLLLVLNKGDLVPLWVLKSWKYYFKEEENRESVYVSSTSHLGTKKLRDTMKALLRGNKGVVAFIGYPKTGKSSIINALKGRHSAQTSAYPLEYGYTKSIQLFKIDNKIYAWDTPGIIPPDGNELEKIIRGYNVDLLEDPVKPAIELINRIIKASRESLKQAYGVDFTDPYDLLVKIALKRGWVYKSDKEPNIDMAAKTIIRDYHEGKITYYTLPPNLYRDDKSSSV</sequence>